<name>A0A8X6W261_TRICX</name>
<reference evidence="1" key="1">
    <citation type="submission" date="2020-08" db="EMBL/GenBank/DDBJ databases">
        <title>Multicomponent nature underlies the extraordinary mechanical properties of spider dragline silk.</title>
        <authorList>
            <person name="Kono N."/>
            <person name="Nakamura H."/>
            <person name="Mori M."/>
            <person name="Yoshida Y."/>
            <person name="Ohtoshi R."/>
            <person name="Malay A.D."/>
            <person name="Moran D.A.P."/>
            <person name="Tomita M."/>
            <person name="Numata K."/>
            <person name="Arakawa K."/>
        </authorList>
    </citation>
    <scope>NUCLEOTIDE SEQUENCE</scope>
</reference>
<proteinExistence type="predicted"/>
<dbReference type="Proteomes" id="UP000887159">
    <property type="component" value="Unassembled WGS sequence"/>
</dbReference>
<gene>
    <name evidence="1" type="ORF">TNCV_2880101</name>
</gene>
<evidence type="ECO:0000313" key="1">
    <source>
        <dbReference type="EMBL" id="GFY26682.1"/>
    </source>
</evidence>
<comment type="caution">
    <text evidence="1">The sequence shown here is derived from an EMBL/GenBank/DDBJ whole genome shotgun (WGS) entry which is preliminary data.</text>
</comment>
<protein>
    <submittedName>
        <fullName evidence="1">Uncharacterized protein</fullName>
    </submittedName>
</protein>
<dbReference type="EMBL" id="BMAU01021376">
    <property type="protein sequence ID" value="GFY26682.1"/>
    <property type="molecule type" value="Genomic_DNA"/>
</dbReference>
<sequence>MVVAATLRRGQDHKFMGGCGSLVYKVTIFWQACHELEPNTAEDPTYRGDRCTLNRSRLKSPSVGEFRILRPVAKNSRAPLSCDAKRTLILIHSWSDVMSSSPRVTEEDRVGGAGER</sequence>
<accession>A0A8X6W261</accession>
<organism evidence="1 2">
    <name type="scientific">Trichonephila clavipes</name>
    <name type="common">Golden silk orbweaver</name>
    <name type="synonym">Nephila clavipes</name>
    <dbReference type="NCBI Taxonomy" id="2585209"/>
    <lineage>
        <taxon>Eukaryota</taxon>
        <taxon>Metazoa</taxon>
        <taxon>Ecdysozoa</taxon>
        <taxon>Arthropoda</taxon>
        <taxon>Chelicerata</taxon>
        <taxon>Arachnida</taxon>
        <taxon>Araneae</taxon>
        <taxon>Araneomorphae</taxon>
        <taxon>Entelegynae</taxon>
        <taxon>Araneoidea</taxon>
        <taxon>Nephilidae</taxon>
        <taxon>Trichonephila</taxon>
    </lineage>
</organism>
<keyword evidence="2" id="KW-1185">Reference proteome</keyword>
<evidence type="ECO:0000313" key="2">
    <source>
        <dbReference type="Proteomes" id="UP000887159"/>
    </source>
</evidence>
<dbReference type="AlphaFoldDB" id="A0A8X6W261"/>